<keyword evidence="3 5" id="KW-1133">Transmembrane helix</keyword>
<dbReference type="PANTHER" id="PTHR19282">
    <property type="entry name" value="TETRASPANIN"/>
    <property type="match status" value="1"/>
</dbReference>
<dbReference type="EMBL" id="VIIS01002073">
    <property type="protein sequence ID" value="KAF0288931.1"/>
    <property type="molecule type" value="Genomic_DNA"/>
</dbReference>
<gene>
    <name evidence="7" type="primary">Tspan11_0</name>
    <name evidence="6" type="synonym">Tspan11_1</name>
    <name evidence="7" type="ORF">FJT64_008642</name>
    <name evidence="6" type="ORF">FJT64_012740</name>
</gene>
<keyword evidence="2 5" id="KW-0812">Transmembrane</keyword>
<dbReference type="InterPro" id="IPR008952">
    <property type="entry name" value="Tetraspanin_EC2_sf"/>
</dbReference>
<evidence type="ECO:0000256" key="3">
    <source>
        <dbReference type="ARBA" id="ARBA00022989"/>
    </source>
</evidence>
<comment type="caution">
    <text evidence="7">The sequence shown here is derived from an EMBL/GenBank/DDBJ whole genome shotgun (WGS) entry which is preliminary data.</text>
</comment>
<dbReference type="OrthoDB" id="6362826at2759"/>
<evidence type="ECO:0000256" key="2">
    <source>
        <dbReference type="ARBA" id="ARBA00022692"/>
    </source>
</evidence>
<sequence length="154" mass="17209">MLGTHFAFLLAVFLAFAALGILAVTSQATLISDVEGRLQKRLRTGYNQTEQGLFTVAMDFVQVERKCCGIRDSTDYFNSKWRNSTFAKTPELKEVPDTCCVIKNENGCMAEIQRWFDQETTILLCASLGLAGLLVFGMLFTVCLCRNVEEEETA</sequence>
<organism evidence="7 8">
    <name type="scientific">Amphibalanus amphitrite</name>
    <name type="common">Striped barnacle</name>
    <name type="synonym">Balanus amphitrite</name>
    <dbReference type="NCBI Taxonomy" id="1232801"/>
    <lineage>
        <taxon>Eukaryota</taxon>
        <taxon>Metazoa</taxon>
        <taxon>Ecdysozoa</taxon>
        <taxon>Arthropoda</taxon>
        <taxon>Crustacea</taxon>
        <taxon>Multicrustacea</taxon>
        <taxon>Cirripedia</taxon>
        <taxon>Thoracica</taxon>
        <taxon>Thoracicalcarea</taxon>
        <taxon>Balanomorpha</taxon>
        <taxon>Balanoidea</taxon>
        <taxon>Balanidae</taxon>
        <taxon>Amphibalaninae</taxon>
        <taxon>Amphibalanus</taxon>
    </lineage>
</organism>
<dbReference type="PANTHER" id="PTHR19282:SF544">
    <property type="entry name" value="TETRASPANIN"/>
    <property type="match status" value="1"/>
</dbReference>
<reference evidence="7 8" key="1">
    <citation type="submission" date="2019-07" db="EMBL/GenBank/DDBJ databases">
        <title>Draft genome assembly of a fouling barnacle, Amphibalanus amphitrite (Darwin, 1854): The first reference genome for Thecostraca.</title>
        <authorList>
            <person name="Kim W."/>
        </authorList>
    </citation>
    <scope>NUCLEOTIDE SEQUENCE [LARGE SCALE GENOMIC DNA]</scope>
    <source>
        <strain evidence="7">SNU_AA5</strain>
        <tissue evidence="7">Soma without cirri and trophi</tissue>
    </source>
</reference>
<dbReference type="SUPFAM" id="SSF48652">
    <property type="entry name" value="Tetraspanin"/>
    <property type="match status" value="1"/>
</dbReference>
<evidence type="ECO:0000313" key="6">
    <source>
        <dbReference type="EMBL" id="KAF0288931.1"/>
    </source>
</evidence>
<dbReference type="Pfam" id="PF00335">
    <property type="entry name" value="Tetraspanin"/>
    <property type="match status" value="1"/>
</dbReference>
<dbReference type="Proteomes" id="UP000440578">
    <property type="component" value="Unassembled WGS sequence"/>
</dbReference>
<dbReference type="AlphaFoldDB" id="A0A6A4VS95"/>
<comment type="subcellular location">
    <subcellularLocation>
        <location evidence="1">Membrane</location>
        <topology evidence="1">Multi-pass membrane protein</topology>
    </subcellularLocation>
</comment>
<feature type="transmembrane region" description="Helical" evidence="5">
    <location>
        <begin position="122"/>
        <end position="142"/>
    </location>
</feature>
<dbReference type="Gene3D" id="1.10.1450.10">
    <property type="entry name" value="Tetraspanin"/>
    <property type="match status" value="1"/>
</dbReference>
<evidence type="ECO:0000256" key="5">
    <source>
        <dbReference type="SAM" id="Phobius"/>
    </source>
</evidence>
<proteinExistence type="predicted"/>
<feature type="transmembrane region" description="Helical" evidence="5">
    <location>
        <begin position="6"/>
        <end position="31"/>
    </location>
</feature>
<evidence type="ECO:0000313" key="7">
    <source>
        <dbReference type="EMBL" id="KAF0293582.1"/>
    </source>
</evidence>
<accession>A0A6A4VS95</accession>
<keyword evidence="8" id="KW-1185">Reference proteome</keyword>
<dbReference type="InterPro" id="IPR018499">
    <property type="entry name" value="Tetraspanin/Peripherin"/>
</dbReference>
<protein>
    <submittedName>
        <fullName evidence="7">Tetraspanin-11</fullName>
    </submittedName>
</protein>
<evidence type="ECO:0000313" key="8">
    <source>
        <dbReference type="Proteomes" id="UP000440578"/>
    </source>
</evidence>
<keyword evidence="4 5" id="KW-0472">Membrane</keyword>
<name>A0A6A4VS95_AMPAM</name>
<dbReference type="GO" id="GO:0005886">
    <property type="term" value="C:plasma membrane"/>
    <property type="evidence" value="ECO:0007669"/>
    <property type="project" value="TreeGrafter"/>
</dbReference>
<evidence type="ECO:0000256" key="1">
    <source>
        <dbReference type="ARBA" id="ARBA00004141"/>
    </source>
</evidence>
<evidence type="ECO:0000256" key="4">
    <source>
        <dbReference type="ARBA" id="ARBA00023136"/>
    </source>
</evidence>
<dbReference type="EMBL" id="VIIS01001736">
    <property type="protein sequence ID" value="KAF0293582.1"/>
    <property type="molecule type" value="Genomic_DNA"/>
</dbReference>